<feature type="domain" description="DprA winged helix" evidence="4">
    <location>
        <begin position="337"/>
        <end position="391"/>
    </location>
</feature>
<dbReference type="Pfam" id="PF02481">
    <property type="entry name" value="DNA_processg_A"/>
    <property type="match status" value="1"/>
</dbReference>
<proteinExistence type="inferred from homology"/>
<keyword evidence="6" id="KW-1185">Reference proteome</keyword>
<gene>
    <name evidence="5" type="primary">dprA</name>
    <name evidence="5" type="ORF">HLA99_01385</name>
</gene>
<sequence length="400" mass="40827">MTALDLTSAAARVALSRIADVARLDDGAVVERYAGVVWNSLTEPGDGVAGRLLADLGAVEALERLAAGRLAPTESVGPKELDDGRRRWMPRLVPGALAHALEIAAVMGVQHIAPGDPAWPAQLADLGDNAPLALWVRGDPSTLASLTPSAAIVGARAATSYGDHVAMELAADLAGSGIPVVSGAAYGIDGAAHRAALAVGGVTVALLAGGVDRPYPSGHRDLISRIAGAGAVVSEVPCGSTPTKWRFLARNRLIAALTDATIVVEAGWRSGSLNTAGHAAALGRAVGAVPGPVTSGASAGCHRLLREFGAECVTSASDVRELLSLGNAPETARGGDDRPATDDRARVRDALSSRGWRDVDDVARRSGMSPQDVEAHLGIMLLEAEVVRDGGAWRRVGGAA</sequence>
<evidence type="ECO:0000313" key="5">
    <source>
        <dbReference type="EMBL" id="NNH02520.1"/>
    </source>
</evidence>
<dbReference type="EMBL" id="JABEMB010000001">
    <property type="protein sequence ID" value="NNH02520.1"/>
    <property type="molecule type" value="Genomic_DNA"/>
</dbReference>
<reference evidence="5 6" key="1">
    <citation type="submission" date="2020-05" db="EMBL/GenBank/DDBJ databases">
        <title>MicrobeNet Type strains.</title>
        <authorList>
            <person name="Nicholson A.C."/>
        </authorList>
    </citation>
    <scope>NUCLEOTIDE SEQUENCE [LARGE SCALE GENOMIC DNA]</scope>
    <source>
        <strain evidence="5 6">JCM 14282</strain>
    </source>
</reference>
<evidence type="ECO:0000259" key="3">
    <source>
        <dbReference type="Pfam" id="PF02481"/>
    </source>
</evidence>
<dbReference type="Gene3D" id="1.10.10.10">
    <property type="entry name" value="Winged helix-like DNA-binding domain superfamily/Winged helix DNA-binding domain"/>
    <property type="match status" value="1"/>
</dbReference>
<comment type="caution">
    <text evidence="5">The sequence shown here is derived from an EMBL/GenBank/DDBJ whole genome shotgun (WGS) entry which is preliminary data.</text>
</comment>
<dbReference type="InterPro" id="IPR036388">
    <property type="entry name" value="WH-like_DNA-bd_sf"/>
</dbReference>
<feature type="region of interest" description="Disordered" evidence="2">
    <location>
        <begin position="325"/>
        <end position="345"/>
    </location>
</feature>
<dbReference type="NCBIfam" id="TIGR00732">
    <property type="entry name" value="dprA"/>
    <property type="match status" value="1"/>
</dbReference>
<feature type="domain" description="Smf/DprA SLOG" evidence="3">
    <location>
        <begin position="111"/>
        <end position="322"/>
    </location>
</feature>
<accession>A0A7Y2LX96</accession>
<evidence type="ECO:0000256" key="2">
    <source>
        <dbReference type="SAM" id="MobiDB-lite"/>
    </source>
</evidence>
<dbReference type="Gene3D" id="3.40.50.450">
    <property type="match status" value="1"/>
</dbReference>
<feature type="compositionally biased region" description="Basic and acidic residues" evidence="2">
    <location>
        <begin position="333"/>
        <end position="345"/>
    </location>
</feature>
<evidence type="ECO:0000256" key="1">
    <source>
        <dbReference type="ARBA" id="ARBA00006525"/>
    </source>
</evidence>
<dbReference type="Pfam" id="PF17782">
    <property type="entry name" value="WHD_DprA"/>
    <property type="match status" value="1"/>
</dbReference>
<protein>
    <submittedName>
        <fullName evidence="5">DNA-protecting protein DprA</fullName>
    </submittedName>
</protein>
<dbReference type="PANTHER" id="PTHR43022">
    <property type="entry name" value="PROTEIN SMF"/>
    <property type="match status" value="1"/>
</dbReference>
<dbReference type="InterPro" id="IPR003488">
    <property type="entry name" value="DprA"/>
</dbReference>
<organism evidence="5 6">
    <name type="scientific">Microbacterium ulmi</name>
    <dbReference type="NCBI Taxonomy" id="179095"/>
    <lineage>
        <taxon>Bacteria</taxon>
        <taxon>Bacillati</taxon>
        <taxon>Actinomycetota</taxon>
        <taxon>Actinomycetes</taxon>
        <taxon>Micrococcales</taxon>
        <taxon>Microbacteriaceae</taxon>
        <taxon>Microbacterium</taxon>
    </lineage>
</organism>
<comment type="similarity">
    <text evidence="1">Belongs to the DprA/Smf family.</text>
</comment>
<dbReference type="InterPro" id="IPR057666">
    <property type="entry name" value="DrpA_SLOG"/>
</dbReference>
<evidence type="ECO:0000259" key="4">
    <source>
        <dbReference type="Pfam" id="PF17782"/>
    </source>
</evidence>
<dbReference type="SUPFAM" id="SSF102405">
    <property type="entry name" value="MCP/YpsA-like"/>
    <property type="match status" value="1"/>
</dbReference>
<dbReference type="GO" id="GO:0009294">
    <property type="term" value="P:DNA-mediated transformation"/>
    <property type="evidence" value="ECO:0007669"/>
    <property type="project" value="InterPro"/>
</dbReference>
<evidence type="ECO:0000313" key="6">
    <source>
        <dbReference type="Proteomes" id="UP000543598"/>
    </source>
</evidence>
<dbReference type="AlphaFoldDB" id="A0A7Y2LX96"/>
<dbReference type="Proteomes" id="UP000543598">
    <property type="component" value="Unassembled WGS sequence"/>
</dbReference>
<dbReference type="PANTHER" id="PTHR43022:SF1">
    <property type="entry name" value="PROTEIN SMF"/>
    <property type="match status" value="1"/>
</dbReference>
<dbReference type="InterPro" id="IPR041614">
    <property type="entry name" value="DprA_WH"/>
</dbReference>
<dbReference type="RefSeq" id="WP_167041129.1">
    <property type="nucleotide sequence ID" value="NZ_BAAANA010000003.1"/>
</dbReference>
<name>A0A7Y2LX96_9MICO</name>